<gene>
    <name evidence="10" type="ORF">DRE_00116</name>
</gene>
<dbReference type="PANTHER" id="PTHR21039">
    <property type="entry name" value="HISTIDINOL PHOSPHATASE-RELATED"/>
    <property type="match status" value="1"/>
</dbReference>
<dbReference type="PANTHER" id="PTHR21039:SF0">
    <property type="entry name" value="HISTIDINOL-PHOSPHATASE"/>
    <property type="match status" value="1"/>
</dbReference>
<dbReference type="EC" id="3.1.3.15" evidence="3 8"/>
<dbReference type="GO" id="GO:0005737">
    <property type="term" value="C:cytoplasm"/>
    <property type="evidence" value="ECO:0007669"/>
    <property type="project" value="TreeGrafter"/>
</dbReference>
<accession>W7HX85</accession>
<comment type="catalytic activity">
    <reaction evidence="7 8">
        <text>L-histidinol phosphate + H2O = L-histidinol + phosphate</text>
        <dbReference type="Rhea" id="RHEA:14465"/>
        <dbReference type="ChEBI" id="CHEBI:15377"/>
        <dbReference type="ChEBI" id="CHEBI:43474"/>
        <dbReference type="ChEBI" id="CHEBI:57699"/>
        <dbReference type="ChEBI" id="CHEBI:57980"/>
        <dbReference type="EC" id="3.1.3.15"/>
    </reaction>
</comment>
<feature type="domain" description="PHP" evidence="9">
    <location>
        <begin position="5"/>
        <end position="245"/>
    </location>
</feature>
<comment type="similarity">
    <text evidence="2 8">Belongs to the PHP hydrolase family. HisK subfamily.</text>
</comment>
<dbReference type="AlphaFoldDB" id="W7HX85"/>
<evidence type="ECO:0000256" key="3">
    <source>
        <dbReference type="ARBA" id="ARBA00013085"/>
    </source>
</evidence>
<protein>
    <recommendedName>
        <fullName evidence="3 8">Histidinol-phosphatase</fullName>
        <shortName evidence="8">HolPase</shortName>
        <ecNumber evidence="3 8">3.1.3.15</ecNumber>
    </recommendedName>
</protein>
<evidence type="ECO:0000256" key="4">
    <source>
        <dbReference type="ARBA" id="ARBA00022605"/>
    </source>
</evidence>
<keyword evidence="11" id="KW-1185">Reference proteome</keyword>
<evidence type="ECO:0000256" key="2">
    <source>
        <dbReference type="ARBA" id="ARBA00009152"/>
    </source>
</evidence>
<keyword evidence="6 8" id="KW-0368">Histidine biosynthesis</keyword>
<keyword evidence="4 8" id="KW-0028">Amino-acid biosynthesis</keyword>
<evidence type="ECO:0000256" key="8">
    <source>
        <dbReference type="RuleBase" id="RU366003"/>
    </source>
</evidence>
<dbReference type="Gene3D" id="3.20.20.140">
    <property type="entry name" value="Metal-dependent hydrolases"/>
    <property type="match status" value="1"/>
</dbReference>
<evidence type="ECO:0000256" key="5">
    <source>
        <dbReference type="ARBA" id="ARBA00022801"/>
    </source>
</evidence>
<dbReference type="Pfam" id="PF02811">
    <property type="entry name" value="PHP"/>
    <property type="match status" value="1"/>
</dbReference>
<dbReference type="GO" id="GO:0000105">
    <property type="term" value="P:L-histidine biosynthetic process"/>
    <property type="evidence" value="ECO:0007669"/>
    <property type="project" value="UniProtKB-UniRule"/>
</dbReference>
<dbReference type="InterPro" id="IPR010140">
    <property type="entry name" value="Histidinol_P_phosphatase_HisJ"/>
</dbReference>
<evidence type="ECO:0000256" key="1">
    <source>
        <dbReference type="ARBA" id="ARBA00004970"/>
    </source>
</evidence>
<evidence type="ECO:0000256" key="7">
    <source>
        <dbReference type="ARBA" id="ARBA00049158"/>
    </source>
</evidence>
<reference evidence="10 11" key="1">
    <citation type="submission" date="2013-05" db="EMBL/GenBank/DDBJ databases">
        <title>Drechslerella stenobrocha genome reveals carnivorous origination and mechanical trapping mechanism of predatory fungi.</title>
        <authorList>
            <person name="Liu X."/>
            <person name="Zhang W."/>
            <person name="Liu K."/>
        </authorList>
    </citation>
    <scope>NUCLEOTIDE SEQUENCE [LARGE SCALE GENOMIC DNA]</scope>
    <source>
        <strain evidence="10 11">248</strain>
    </source>
</reference>
<dbReference type="Proteomes" id="UP000024837">
    <property type="component" value="Unassembled WGS sequence"/>
</dbReference>
<keyword evidence="5 8" id="KW-0378">Hydrolase</keyword>
<dbReference type="InterPro" id="IPR004013">
    <property type="entry name" value="PHP_dom"/>
</dbReference>
<evidence type="ECO:0000313" key="11">
    <source>
        <dbReference type="Proteomes" id="UP000024837"/>
    </source>
</evidence>
<dbReference type="NCBIfam" id="TIGR01856">
    <property type="entry name" value="hisJ_fam"/>
    <property type="match status" value="2"/>
</dbReference>
<evidence type="ECO:0000256" key="6">
    <source>
        <dbReference type="ARBA" id="ARBA00023102"/>
    </source>
</evidence>
<dbReference type="OrthoDB" id="5957391at2759"/>
<organism evidence="10 11">
    <name type="scientific">Drechslerella stenobrocha 248</name>
    <dbReference type="NCBI Taxonomy" id="1043628"/>
    <lineage>
        <taxon>Eukaryota</taxon>
        <taxon>Fungi</taxon>
        <taxon>Dikarya</taxon>
        <taxon>Ascomycota</taxon>
        <taxon>Pezizomycotina</taxon>
        <taxon>Orbiliomycetes</taxon>
        <taxon>Orbiliales</taxon>
        <taxon>Orbiliaceae</taxon>
        <taxon>Drechslerella</taxon>
    </lineage>
</organism>
<evidence type="ECO:0000259" key="9">
    <source>
        <dbReference type="Pfam" id="PF02811"/>
    </source>
</evidence>
<proteinExistence type="inferred from homology"/>
<dbReference type="UniPathway" id="UPA00031">
    <property type="reaction ID" value="UER00013"/>
</dbReference>
<dbReference type="InterPro" id="IPR016195">
    <property type="entry name" value="Pol/histidinol_Pase-like"/>
</dbReference>
<sequence length="360" mass="41095">MPFSHHSHSGQFCAHAKDSLEECVLQAIAKNLRTFCLTEHMPRALARDLYPDELALNYTPQDLAARFAEYYKTAVEMRERYWTRITLLIGFEVDWIRPSMADEVAGIRATYDFDMFVGSVHHVDGVPIDFSKEMYQRAIETVEANDRAAAAATGAGDANINTDRFPEIEVTGSVGEERLFEAYFDTQYAMLKALKPPVVGHFDLIRLMSRDYRVDMTWLPKVHEKLLRNIKFIASYGGLVEVNSAAIRKGWEYPYPGPDVVKLMRREGVRFVLSDDSHGVAQVAYGYDQALPYLVHHGVEEVCYYEWVETHRTPKDGFLMTMVDGQQLPKIGGASIEARKIRIEDLKGILREFAYEVHAR</sequence>
<dbReference type="SUPFAM" id="SSF89550">
    <property type="entry name" value="PHP domain-like"/>
    <property type="match status" value="1"/>
</dbReference>
<dbReference type="EMBL" id="KI966371">
    <property type="protein sequence ID" value="EWC48811.1"/>
    <property type="molecule type" value="Genomic_DNA"/>
</dbReference>
<name>W7HX85_9PEZI</name>
<dbReference type="GO" id="GO:0004401">
    <property type="term" value="F:histidinol-phosphatase activity"/>
    <property type="evidence" value="ECO:0007669"/>
    <property type="project" value="UniProtKB-UniRule"/>
</dbReference>
<dbReference type="HOGENOM" id="CLU_054611_0_0_1"/>
<dbReference type="CDD" id="cd12110">
    <property type="entry name" value="PHP_HisPPase_Hisj_like"/>
    <property type="match status" value="1"/>
</dbReference>
<comment type="pathway">
    <text evidence="1 8">Amino-acid biosynthesis; L-histidine biosynthesis; L-histidine from 5-phospho-alpha-D-ribose 1-diphosphate: step 8/9.</text>
</comment>
<evidence type="ECO:0000313" key="10">
    <source>
        <dbReference type="EMBL" id="EWC48811.1"/>
    </source>
</evidence>